<dbReference type="PROSITE" id="PS50222">
    <property type="entry name" value="EF_HAND_2"/>
    <property type="match status" value="1"/>
</dbReference>
<evidence type="ECO:0000259" key="2">
    <source>
        <dbReference type="PROSITE" id="PS50222"/>
    </source>
</evidence>
<organism evidence="3 4">
    <name type="scientific">Quercus rubra</name>
    <name type="common">Northern red oak</name>
    <name type="synonym">Quercus borealis</name>
    <dbReference type="NCBI Taxonomy" id="3512"/>
    <lineage>
        <taxon>Eukaryota</taxon>
        <taxon>Viridiplantae</taxon>
        <taxon>Streptophyta</taxon>
        <taxon>Embryophyta</taxon>
        <taxon>Tracheophyta</taxon>
        <taxon>Spermatophyta</taxon>
        <taxon>Magnoliopsida</taxon>
        <taxon>eudicotyledons</taxon>
        <taxon>Gunneridae</taxon>
        <taxon>Pentapetalae</taxon>
        <taxon>rosids</taxon>
        <taxon>fabids</taxon>
        <taxon>Fagales</taxon>
        <taxon>Fagaceae</taxon>
        <taxon>Quercus</taxon>
    </lineage>
</organism>
<reference evidence="3 4" key="1">
    <citation type="journal article" date="2023" name="G3 (Bethesda)">
        <title>A haplotype-resolved chromosome-scale genome for Quercus rubra L. provides insights into the genetics of adaptive traits for red oak species.</title>
        <authorList>
            <person name="Kapoor B."/>
            <person name="Jenkins J."/>
            <person name="Schmutz J."/>
            <person name="Zhebentyayeva T."/>
            <person name="Kuelheim C."/>
            <person name="Coggeshall M."/>
            <person name="Heim C."/>
            <person name="Lasky J.R."/>
            <person name="Leites L."/>
            <person name="Islam-Faridi N."/>
            <person name="Romero-Severson J."/>
            <person name="DeLeo V.L."/>
            <person name="Lucas S.M."/>
            <person name="Lazic D."/>
            <person name="Gailing O."/>
            <person name="Carlson J."/>
            <person name="Staton M."/>
        </authorList>
    </citation>
    <scope>NUCLEOTIDE SEQUENCE [LARGE SCALE GENOMIC DNA]</scope>
    <source>
        <strain evidence="3">Pseudo-F2</strain>
    </source>
</reference>
<dbReference type="Pfam" id="PF13499">
    <property type="entry name" value="EF-hand_7"/>
    <property type="match status" value="1"/>
</dbReference>
<dbReference type="SUPFAM" id="SSF47473">
    <property type="entry name" value="EF-hand"/>
    <property type="match status" value="1"/>
</dbReference>
<comment type="caution">
    <text evidence="3">The sequence shown here is derived from an EMBL/GenBank/DDBJ whole genome shotgun (WGS) entry which is preliminary data.</text>
</comment>
<dbReference type="AlphaFoldDB" id="A0AAN7G030"/>
<dbReference type="GO" id="GO:0005509">
    <property type="term" value="F:calcium ion binding"/>
    <property type="evidence" value="ECO:0007669"/>
    <property type="project" value="InterPro"/>
</dbReference>
<name>A0AAN7G030_QUERU</name>
<accession>A0AAN7G030</accession>
<evidence type="ECO:0000313" key="3">
    <source>
        <dbReference type="EMBL" id="KAK4599435.1"/>
    </source>
</evidence>
<dbReference type="EMBL" id="JAXUIC010000002">
    <property type="protein sequence ID" value="KAK4599435.1"/>
    <property type="molecule type" value="Genomic_DNA"/>
</dbReference>
<sequence length="100" mass="11624">MGRLQLQLIMSTEPNPKGVEISLTREQLKQTFMNYDTNKDGKLSWDELKSAFKYLKSRFPIIRTELAFHKCDKDENGYIDYGKEMDSLVAYAEECGFTIT</sequence>
<protein>
    <recommendedName>
        <fullName evidence="2">EF-hand domain-containing protein</fullName>
    </recommendedName>
</protein>
<dbReference type="InterPro" id="IPR011992">
    <property type="entry name" value="EF-hand-dom_pair"/>
</dbReference>
<dbReference type="CDD" id="cd00051">
    <property type="entry name" value="EFh"/>
    <property type="match status" value="1"/>
</dbReference>
<dbReference type="Proteomes" id="UP001324115">
    <property type="component" value="Unassembled WGS sequence"/>
</dbReference>
<evidence type="ECO:0000256" key="1">
    <source>
        <dbReference type="ARBA" id="ARBA00022837"/>
    </source>
</evidence>
<dbReference type="PROSITE" id="PS00018">
    <property type="entry name" value="EF_HAND_1"/>
    <property type="match status" value="1"/>
</dbReference>
<gene>
    <name evidence="3" type="ORF">RGQ29_009478</name>
</gene>
<feature type="domain" description="EF-hand" evidence="2">
    <location>
        <begin position="23"/>
        <end position="58"/>
    </location>
</feature>
<proteinExistence type="predicted"/>
<evidence type="ECO:0000313" key="4">
    <source>
        <dbReference type="Proteomes" id="UP001324115"/>
    </source>
</evidence>
<keyword evidence="1" id="KW-0106">Calcium</keyword>
<dbReference type="Gene3D" id="1.10.238.10">
    <property type="entry name" value="EF-hand"/>
    <property type="match status" value="1"/>
</dbReference>
<dbReference type="InterPro" id="IPR018247">
    <property type="entry name" value="EF_Hand_1_Ca_BS"/>
</dbReference>
<dbReference type="InterPro" id="IPR002048">
    <property type="entry name" value="EF_hand_dom"/>
</dbReference>
<keyword evidence="4" id="KW-1185">Reference proteome</keyword>